<comment type="caution">
    <text evidence="1">The sequence shown here is derived from an EMBL/GenBank/DDBJ whole genome shotgun (WGS) entry which is preliminary data.</text>
</comment>
<name>A0A562LBT4_9BRAD</name>
<protein>
    <submittedName>
        <fullName evidence="1">Uncharacterized protein</fullName>
    </submittedName>
</protein>
<accession>A0A562LBT4</accession>
<dbReference type="Proteomes" id="UP000317176">
    <property type="component" value="Unassembled WGS sequence"/>
</dbReference>
<sequence length="71" mass="8028">MPEPYTHVRLICSDDGGLNHRYEIRVSTFVQFDENAGRRSISGLPSKNEAEEIAKAIARSERDRTGAPVRR</sequence>
<gene>
    <name evidence="1" type="ORF">IQ17_03317</name>
</gene>
<reference evidence="1 2" key="1">
    <citation type="journal article" date="2015" name="Stand. Genomic Sci.">
        <title>Genomic Encyclopedia of Bacterial and Archaeal Type Strains, Phase III: the genomes of soil and plant-associated and newly described type strains.</title>
        <authorList>
            <person name="Whitman W.B."/>
            <person name="Woyke T."/>
            <person name="Klenk H.P."/>
            <person name="Zhou Y."/>
            <person name="Lilburn T.G."/>
            <person name="Beck B.J."/>
            <person name="De Vos P."/>
            <person name="Vandamme P."/>
            <person name="Eisen J.A."/>
            <person name="Garrity G."/>
            <person name="Hugenholtz P."/>
            <person name="Kyrpides N.C."/>
        </authorList>
    </citation>
    <scope>NUCLEOTIDE SEQUENCE [LARGE SCALE GENOMIC DNA]</scope>
    <source>
        <strain evidence="1 2">CGMCC 1.10947</strain>
    </source>
</reference>
<proteinExistence type="predicted"/>
<keyword evidence="2" id="KW-1185">Reference proteome</keyword>
<evidence type="ECO:0000313" key="2">
    <source>
        <dbReference type="Proteomes" id="UP000317176"/>
    </source>
</evidence>
<organism evidence="1 2">
    <name type="scientific">Bradyrhizobium daqingense</name>
    <dbReference type="NCBI Taxonomy" id="993502"/>
    <lineage>
        <taxon>Bacteria</taxon>
        <taxon>Pseudomonadati</taxon>
        <taxon>Pseudomonadota</taxon>
        <taxon>Alphaproteobacteria</taxon>
        <taxon>Hyphomicrobiales</taxon>
        <taxon>Nitrobacteraceae</taxon>
        <taxon>Bradyrhizobium</taxon>
    </lineage>
</organism>
<evidence type="ECO:0000313" key="1">
    <source>
        <dbReference type="EMBL" id="TWI05152.1"/>
    </source>
</evidence>
<dbReference type="EMBL" id="VLKL01000008">
    <property type="protein sequence ID" value="TWI05152.1"/>
    <property type="molecule type" value="Genomic_DNA"/>
</dbReference>
<dbReference type="AlphaFoldDB" id="A0A562LBT4"/>